<evidence type="ECO:0000313" key="11">
    <source>
        <dbReference type="Proteomes" id="UP000070544"/>
    </source>
</evidence>
<dbReference type="SUPFAM" id="SSF54236">
    <property type="entry name" value="Ubiquitin-like"/>
    <property type="match status" value="1"/>
</dbReference>
<dbReference type="FunFam" id="3.10.20.90:FF:000469">
    <property type="entry name" value="Polyubiquitin-C"/>
    <property type="match status" value="1"/>
</dbReference>
<keyword evidence="8" id="KW-0539">Nucleus</keyword>
<evidence type="ECO:0000256" key="2">
    <source>
        <dbReference type="ARBA" id="ARBA00004496"/>
    </source>
</evidence>
<reference evidence="10 11" key="1">
    <citation type="journal article" date="2015" name="Genome Biol. Evol.">
        <title>Phylogenomic analyses indicate that early fungi evolved digesting cell walls of algal ancestors of land plants.</title>
        <authorList>
            <person name="Chang Y."/>
            <person name="Wang S."/>
            <person name="Sekimoto S."/>
            <person name="Aerts A.L."/>
            <person name="Choi C."/>
            <person name="Clum A."/>
            <person name="LaButti K.M."/>
            <person name="Lindquist E.A."/>
            <person name="Yee Ngan C."/>
            <person name="Ohm R.A."/>
            <person name="Salamov A.A."/>
            <person name="Grigoriev I.V."/>
            <person name="Spatafora J.W."/>
            <person name="Berbee M.L."/>
        </authorList>
    </citation>
    <scope>NUCLEOTIDE SEQUENCE [LARGE SCALE GENOMIC DNA]</scope>
    <source>
        <strain evidence="10 11">JEL478</strain>
    </source>
</reference>
<dbReference type="Gene3D" id="3.10.20.90">
    <property type="entry name" value="Phosphatidylinositol 3-kinase Catalytic Subunit, Chain A, domain 1"/>
    <property type="match status" value="2"/>
</dbReference>
<dbReference type="InterPro" id="IPR050158">
    <property type="entry name" value="Ubiquitin_ubiquitin-like"/>
</dbReference>
<dbReference type="STRING" id="1344416.A0A139AVV9"/>
<dbReference type="EMBL" id="KQ965734">
    <property type="protein sequence ID" value="KXS20834.1"/>
    <property type="molecule type" value="Genomic_DNA"/>
</dbReference>
<evidence type="ECO:0000256" key="7">
    <source>
        <dbReference type="ARBA" id="ARBA00022843"/>
    </source>
</evidence>
<evidence type="ECO:0000256" key="3">
    <source>
        <dbReference type="ARBA" id="ARBA00008430"/>
    </source>
</evidence>
<keyword evidence="7" id="KW-0832">Ubl conjugation</keyword>
<keyword evidence="4" id="KW-0963">Cytoplasm</keyword>
<proteinExistence type="inferred from homology"/>
<dbReference type="InterPro" id="IPR029071">
    <property type="entry name" value="Ubiquitin-like_domsf"/>
</dbReference>
<dbReference type="PROSITE" id="PS50053">
    <property type="entry name" value="UBIQUITIN_2"/>
    <property type="match status" value="1"/>
</dbReference>
<name>A0A139AVV9_GONPJ</name>
<dbReference type="OrthoDB" id="428577at2759"/>
<comment type="similarity">
    <text evidence="3">Belongs to the ubiquitin family.</text>
</comment>
<keyword evidence="11" id="KW-1185">Reference proteome</keyword>
<dbReference type="InterPro" id="IPR000626">
    <property type="entry name" value="Ubiquitin-like_dom"/>
</dbReference>
<protein>
    <recommendedName>
        <fullName evidence="9">Ubiquitin-like domain-containing protein</fullName>
    </recommendedName>
</protein>
<gene>
    <name evidence="10" type="ORF">M427DRAFT_27921</name>
</gene>
<comment type="subcellular location">
    <subcellularLocation>
        <location evidence="2">Cytoplasm</location>
    </subcellularLocation>
    <subcellularLocation>
        <location evidence="1">Nucleus</location>
    </subcellularLocation>
</comment>
<keyword evidence="5" id="KW-1017">Isopeptide bond</keyword>
<evidence type="ECO:0000256" key="6">
    <source>
        <dbReference type="ARBA" id="ARBA00022737"/>
    </source>
</evidence>
<evidence type="ECO:0000259" key="9">
    <source>
        <dbReference type="PROSITE" id="PS50053"/>
    </source>
</evidence>
<dbReference type="Proteomes" id="UP000070544">
    <property type="component" value="Unassembled WGS sequence"/>
</dbReference>
<dbReference type="Pfam" id="PF00240">
    <property type="entry name" value="ubiquitin"/>
    <property type="match status" value="1"/>
</dbReference>
<evidence type="ECO:0000256" key="4">
    <source>
        <dbReference type="ARBA" id="ARBA00022490"/>
    </source>
</evidence>
<evidence type="ECO:0000256" key="8">
    <source>
        <dbReference type="ARBA" id="ARBA00023242"/>
    </source>
</evidence>
<dbReference type="PANTHER" id="PTHR10666">
    <property type="entry name" value="UBIQUITIN"/>
    <property type="match status" value="1"/>
</dbReference>
<dbReference type="AlphaFoldDB" id="A0A139AVV9"/>
<evidence type="ECO:0000256" key="1">
    <source>
        <dbReference type="ARBA" id="ARBA00004123"/>
    </source>
</evidence>
<accession>A0A139AVV9</accession>
<keyword evidence="6" id="KW-0677">Repeat</keyword>
<evidence type="ECO:0000256" key="5">
    <source>
        <dbReference type="ARBA" id="ARBA00022499"/>
    </source>
</evidence>
<dbReference type="GO" id="GO:0005737">
    <property type="term" value="C:cytoplasm"/>
    <property type="evidence" value="ECO:0007669"/>
    <property type="project" value="UniProtKB-SubCell"/>
</dbReference>
<sequence length="186" mass="20873">MQIYVKTLTGATIKLEVEPTDSSVHRQIQIKSKILIDQQPLIFAGRQLDGLHYRHPVSKPLPTRPIAAGVRVPKLNLFLPAYGMFGAVSFSGWEKLSVLKNRIETRAGLQECKWSLFVNGVNLDKEDKEVDYYRPLGGPWVAKEDAKFLAAVEEPNCTLATSKIIKGRTIHLVLRLRGAHGCRRCL</sequence>
<feature type="domain" description="Ubiquitin-like" evidence="9">
    <location>
        <begin position="1"/>
        <end position="49"/>
    </location>
</feature>
<dbReference type="GO" id="GO:0005634">
    <property type="term" value="C:nucleus"/>
    <property type="evidence" value="ECO:0007669"/>
    <property type="project" value="UniProtKB-SubCell"/>
</dbReference>
<evidence type="ECO:0000313" key="10">
    <source>
        <dbReference type="EMBL" id="KXS20834.1"/>
    </source>
</evidence>
<organism evidence="10 11">
    <name type="scientific">Gonapodya prolifera (strain JEL478)</name>
    <name type="common">Monoblepharis prolifera</name>
    <dbReference type="NCBI Taxonomy" id="1344416"/>
    <lineage>
        <taxon>Eukaryota</taxon>
        <taxon>Fungi</taxon>
        <taxon>Fungi incertae sedis</taxon>
        <taxon>Chytridiomycota</taxon>
        <taxon>Chytridiomycota incertae sedis</taxon>
        <taxon>Monoblepharidomycetes</taxon>
        <taxon>Monoblepharidales</taxon>
        <taxon>Gonapodyaceae</taxon>
        <taxon>Gonapodya</taxon>
    </lineage>
</organism>